<dbReference type="EMBL" id="HACG01047724">
    <property type="protein sequence ID" value="CEK94589.1"/>
    <property type="molecule type" value="Transcribed_RNA"/>
</dbReference>
<accession>A0A0B7BMS8</accession>
<evidence type="ECO:0000313" key="1">
    <source>
        <dbReference type="EMBL" id="CEK94589.1"/>
    </source>
</evidence>
<reference evidence="1" key="1">
    <citation type="submission" date="2014-12" db="EMBL/GenBank/DDBJ databases">
        <title>Insight into the proteome of Arion vulgaris.</title>
        <authorList>
            <person name="Aradska J."/>
            <person name="Bulat T."/>
            <person name="Smidak R."/>
            <person name="Sarate P."/>
            <person name="Gangsoo J."/>
            <person name="Sialana F."/>
            <person name="Bilban M."/>
            <person name="Lubec G."/>
        </authorList>
    </citation>
    <scope>NUCLEOTIDE SEQUENCE</scope>
    <source>
        <tissue evidence="1">Skin</tissue>
    </source>
</reference>
<sequence length="52" mass="5933">MISDTSVPDINLFFYHYTQTTVMSCLSHIIAEVRMVLESGSLTEVIERVQLN</sequence>
<name>A0A0B7BMS8_9EUPU</name>
<protein>
    <submittedName>
        <fullName evidence="1">Uncharacterized protein</fullName>
    </submittedName>
</protein>
<proteinExistence type="predicted"/>
<gene>
    <name evidence="1" type="primary">ORF201743</name>
</gene>
<dbReference type="AlphaFoldDB" id="A0A0B7BMS8"/>
<organism evidence="1">
    <name type="scientific">Arion vulgaris</name>
    <dbReference type="NCBI Taxonomy" id="1028688"/>
    <lineage>
        <taxon>Eukaryota</taxon>
        <taxon>Metazoa</taxon>
        <taxon>Spiralia</taxon>
        <taxon>Lophotrochozoa</taxon>
        <taxon>Mollusca</taxon>
        <taxon>Gastropoda</taxon>
        <taxon>Heterobranchia</taxon>
        <taxon>Euthyneura</taxon>
        <taxon>Panpulmonata</taxon>
        <taxon>Eupulmonata</taxon>
        <taxon>Stylommatophora</taxon>
        <taxon>Helicina</taxon>
        <taxon>Arionoidea</taxon>
        <taxon>Arionidae</taxon>
        <taxon>Arion</taxon>
    </lineage>
</organism>